<reference evidence="1 2" key="1">
    <citation type="journal article" date="2013" name="Genome Announc.">
        <title>Draft genome sequences for three mercury-methylating, sulfate-reducing bacteria.</title>
        <authorList>
            <person name="Brown S.D."/>
            <person name="Hurt R.A.Jr."/>
            <person name="Gilmour C.C."/>
            <person name="Elias D.A."/>
        </authorList>
    </citation>
    <scope>NUCLEOTIDE SEQUENCE [LARGE SCALE GENOMIC DNA]</scope>
    <source>
        <strain evidence="1 2">DSM 2059</strain>
    </source>
</reference>
<comment type="caution">
    <text evidence="1">The sequence shown here is derived from an EMBL/GenBank/DDBJ whole genome shotgun (WGS) entry which is preliminary data.</text>
</comment>
<sequence>METIMLMMLVAMTGLLFRESPIPRRVRVMLKRR</sequence>
<dbReference type="AlphaFoldDB" id="S7VAK2"/>
<gene>
    <name evidence="1" type="ORF">dsmv_1976</name>
</gene>
<proteinExistence type="predicted"/>
<name>S7VAK2_DESML</name>
<evidence type="ECO:0000313" key="2">
    <source>
        <dbReference type="Proteomes" id="UP000014977"/>
    </source>
</evidence>
<keyword evidence="2" id="KW-1185">Reference proteome</keyword>
<organism evidence="1 2">
    <name type="scientific">Desulfococcus multivorans DSM 2059</name>
    <dbReference type="NCBI Taxonomy" id="1121405"/>
    <lineage>
        <taxon>Bacteria</taxon>
        <taxon>Pseudomonadati</taxon>
        <taxon>Thermodesulfobacteriota</taxon>
        <taxon>Desulfobacteria</taxon>
        <taxon>Desulfobacterales</taxon>
        <taxon>Desulfococcaceae</taxon>
        <taxon>Desulfococcus</taxon>
    </lineage>
</organism>
<accession>S7VAK2</accession>
<protein>
    <submittedName>
        <fullName evidence="1">Uncharacterized protein</fullName>
    </submittedName>
</protein>
<dbReference type="Proteomes" id="UP000014977">
    <property type="component" value="Unassembled WGS sequence"/>
</dbReference>
<evidence type="ECO:0000313" key="1">
    <source>
        <dbReference type="EMBL" id="EPR41543.1"/>
    </source>
</evidence>
<dbReference type="EMBL" id="ATHJ01000074">
    <property type="protein sequence ID" value="EPR41543.1"/>
    <property type="molecule type" value="Genomic_DNA"/>
</dbReference>